<sequence>MPSAGALVALVVLVTAGAALADEPAFKPARLVSRFEPQKPAAGGARSAPPERPTVQPAEQEEVYPTLDAWSDYFTPIRPEAGKKQKATIYITNSGDQCGDKGESNYKLPELAPLQTKAIKASWKVSETPGEAAVLVFIDSACTAFNSSAYFGQRFFYTMVVEAGTKYAYLEVATTFRSLADEDGGFTPTHPVPNGMYTANIPIVNLGTAPSEEGVKMGVYANYWQIPDNVSTDCTYPGEYSADIPKLAPGKTKVVAVEGIKAPKTNDGEAGIDVFLDVTCKLSPTPVGMWVKTTPKQPKINGTMTVKVKITNVGDAEGPVGRVVVFTTPLDYLDGLNYAIEYRCNPALPEWVPGSTYSFNTTDIVIKAGKSKTVKITDVPVPDTAGWWGLMVVPDADCVNAAQKDMWGAPLPLNVFEAVAP</sequence>
<evidence type="ECO:0000313" key="4">
    <source>
        <dbReference type="Proteomes" id="UP000247498"/>
    </source>
</evidence>
<evidence type="ECO:0000313" key="3">
    <source>
        <dbReference type="EMBL" id="GBF96761.1"/>
    </source>
</evidence>
<evidence type="ECO:0008006" key="5">
    <source>
        <dbReference type="Google" id="ProtNLM"/>
    </source>
</evidence>
<protein>
    <recommendedName>
        <fullName evidence="5">CARDB domain-containing protein</fullName>
    </recommendedName>
</protein>
<dbReference type="OrthoDB" id="562086at2759"/>
<name>A0A2V0PA78_9CHLO</name>
<evidence type="ECO:0000256" key="1">
    <source>
        <dbReference type="SAM" id="MobiDB-lite"/>
    </source>
</evidence>
<evidence type="ECO:0000256" key="2">
    <source>
        <dbReference type="SAM" id="SignalP"/>
    </source>
</evidence>
<organism evidence="3 4">
    <name type="scientific">Raphidocelis subcapitata</name>
    <dbReference type="NCBI Taxonomy" id="307507"/>
    <lineage>
        <taxon>Eukaryota</taxon>
        <taxon>Viridiplantae</taxon>
        <taxon>Chlorophyta</taxon>
        <taxon>core chlorophytes</taxon>
        <taxon>Chlorophyceae</taxon>
        <taxon>CS clade</taxon>
        <taxon>Sphaeropleales</taxon>
        <taxon>Selenastraceae</taxon>
        <taxon>Raphidocelis</taxon>
    </lineage>
</organism>
<accession>A0A2V0PA78</accession>
<comment type="caution">
    <text evidence="3">The sequence shown here is derived from an EMBL/GenBank/DDBJ whole genome shotgun (WGS) entry which is preliminary data.</text>
</comment>
<feature type="region of interest" description="Disordered" evidence="1">
    <location>
        <begin position="38"/>
        <end position="61"/>
    </location>
</feature>
<proteinExistence type="predicted"/>
<reference evidence="3 4" key="1">
    <citation type="journal article" date="2018" name="Sci. Rep.">
        <title>Raphidocelis subcapitata (=Pseudokirchneriella subcapitata) provides an insight into genome evolution and environmental adaptations in the Sphaeropleales.</title>
        <authorList>
            <person name="Suzuki S."/>
            <person name="Yamaguchi H."/>
            <person name="Nakajima N."/>
            <person name="Kawachi M."/>
        </authorList>
    </citation>
    <scope>NUCLEOTIDE SEQUENCE [LARGE SCALE GENOMIC DNA]</scope>
    <source>
        <strain evidence="3 4">NIES-35</strain>
    </source>
</reference>
<feature type="chain" id="PRO_5015895313" description="CARDB domain-containing protein" evidence="2">
    <location>
        <begin position="22"/>
        <end position="421"/>
    </location>
</feature>
<dbReference type="EMBL" id="BDRX01000086">
    <property type="protein sequence ID" value="GBF96761.1"/>
    <property type="molecule type" value="Genomic_DNA"/>
</dbReference>
<dbReference type="InParanoid" id="A0A2V0PA78"/>
<feature type="signal peptide" evidence="2">
    <location>
        <begin position="1"/>
        <end position="21"/>
    </location>
</feature>
<dbReference type="AlphaFoldDB" id="A0A2V0PA78"/>
<keyword evidence="4" id="KW-1185">Reference proteome</keyword>
<gene>
    <name evidence="3" type="ORF">Rsub_09617</name>
</gene>
<dbReference type="Proteomes" id="UP000247498">
    <property type="component" value="Unassembled WGS sequence"/>
</dbReference>
<keyword evidence="2" id="KW-0732">Signal</keyword>